<accession>A0ABQ6HQJ2</accession>
<evidence type="ECO:0000259" key="4">
    <source>
        <dbReference type="PROSITE" id="PS50893"/>
    </source>
</evidence>
<dbReference type="InterPro" id="IPR003439">
    <property type="entry name" value="ABC_transporter-like_ATP-bd"/>
</dbReference>
<dbReference type="InterPro" id="IPR027417">
    <property type="entry name" value="P-loop_NTPase"/>
</dbReference>
<dbReference type="SUPFAM" id="SSF52540">
    <property type="entry name" value="P-loop containing nucleoside triphosphate hydrolases"/>
    <property type="match status" value="2"/>
</dbReference>
<dbReference type="InterPro" id="IPR017871">
    <property type="entry name" value="ABC_transporter-like_CS"/>
</dbReference>
<evidence type="ECO:0000313" key="6">
    <source>
        <dbReference type="Proteomes" id="UP001157109"/>
    </source>
</evidence>
<gene>
    <name evidence="5" type="ORF">GCM10025862_26320</name>
</gene>
<feature type="compositionally biased region" description="Gly residues" evidence="3">
    <location>
        <begin position="521"/>
        <end position="538"/>
    </location>
</feature>
<sequence length="631" mass="67711">MANVVSVERVTLTLGTTKVLDDLSLGVLTGERIGMVGRNGGGKTSLLRVLARAVPVDSGRVTHPSGLTVGMLTQQDTLDPAATVREAVLGDRAEHEWAGDARIRDVVDGLLGGLDAGAVGGWESVVGPMSGGERRRLALARLLVDDPDLLLLDEPTNHLDVEGVAWLADHLTRRRTRPDSALVTITHDRWFLDAVATTTWEVQGGQVNAFDGGYAAYVLAKAERARIAAVTEERRNNLLRKELAWLRRGPPARTSKPRFRIDAANALIEEEPPARDDVELMRFATTRLGKDVIDLERASLTLGVASDTPREILRDVTWRLAPGDRIGIVGVNGAGKSTLLRAIAGELTLVGGRRKVGKTVRLAFLSQEVRELEQLAGRRVIEALEDVRQFTQLGGKEISASQLAQRLGFTGARQQTLVGSLSGGERRRLQLVRLLLDEPNVLLLDEPTNDLDIETLTSLEDVLDGWAGTLLVVSHDRYLLERMCDRQVALLGDGAIRDLPGGVEQYLALWSEQQASRASGGVAGSARGGSTGGSGGASGATSAAGSAAPGSGAASAAGPTSAQVREARKEVARIDRALARLATREETVHRQMAEHATDHQAVLELNRELREIVDERETLELAWLEAAEVAG</sequence>
<keyword evidence="6" id="KW-1185">Reference proteome</keyword>
<dbReference type="Pfam" id="PF00005">
    <property type="entry name" value="ABC_tran"/>
    <property type="match status" value="2"/>
</dbReference>
<keyword evidence="2 5" id="KW-0067">ATP-binding</keyword>
<dbReference type="CDD" id="cd03221">
    <property type="entry name" value="ABCF_EF-3"/>
    <property type="match status" value="1"/>
</dbReference>
<protein>
    <submittedName>
        <fullName evidence="5">ABC transporter ATP-binding protein</fullName>
    </submittedName>
</protein>
<reference evidence="6" key="1">
    <citation type="journal article" date="2019" name="Int. J. Syst. Evol. Microbiol.">
        <title>The Global Catalogue of Microorganisms (GCM) 10K type strain sequencing project: providing services to taxonomists for standard genome sequencing and annotation.</title>
        <authorList>
            <consortium name="The Broad Institute Genomics Platform"/>
            <consortium name="The Broad Institute Genome Sequencing Center for Infectious Disease"/>
            <person name="Wu L."/>
            <person name="Ma J."/>
        </authorList>
    </citation>
    <scope>NUCLEOTIDE SEQUENCE [LARGE SCALE GENOMIC DNA]</scope>
    <source>
        <strain evidence="6">NBRC 105830</strain>
    </source>
</reference>
<dbReference type="RefSeq" id="WP_241444088.1">
    <property type="nucleotide sequence ID" value="NZ_BSUJ01000001.1"/>
</dbReference>
<dbReference type="SMART" id="SM00382">
    <property type="entry name" value="AAA"/>
    <property type="match status" value="2"/>
</dbReference>
<dbReference type="GO" id="GO:0005524">
    <property type="term" value="F:ATP binding"/>
    <property type="evidence" value="ECO:0007669"/>
    <property type="project" value="UniProtKB-KW"/>
</dbReference>
<keyword evidence="1" id="KW-0547">Nucleotide-binding</keyword>
<dbReference type="PROSITE" id="PS00211">
    <property type="entry name" value="ABC_TRANSPORTER_1"/>
    <property type="match status" value="2"/>
</dbReference>
<feature type="domain" description="ABC transporter" evidence="4">
    <location>
        <begin position="293"/>
        <end position="518"/>
    </location>
</feature>
<dbReference type="PANTHER" id="PTHR42855:SF1">
    <property type="entry name" value="ABC TRANSPORTER DOMAIN-CONTAINING PROTEIN"/>
    <property type="match status" value="1"/>
</dbReference>
<feature type="compositionally biased region" description="Low complexity" evidence="3">
    <location>
        <begin position="539"/>
        <end position="562"/>
    </location>
</feature>
<comment type="caution">
    <text evidence="5">The sequence shown here is derived from an EMBL/GenBank/DDBJ whole genome shotgun (WGS) entry which is preliminary data.</text>
</comment>
<proteinExistence type="predicted"/>
<organism evidence="5 6">
    <name type="scientific">Arsenicicoccus piscis</name>
    <dbReference type="NCBI Taxonomy" id="673954"/>
    <lineage>
        <taxon>Bacteria</taxon>
        <taxon>Bacillati</taxon>
        <taxon>Actinomycetota</taxon>
        <taxon>Actinomycetes</taxon>
        <taxon>Micrococcales</taxon>
        <taxon>Intrasporangiaceae</taxon>
        <taxon>Arsenicicoccus</taxon>
    </lineage>
</organism>
<feature type="domain" description="ABC transporter" evidence="4">
    <location>
        <begin position="5"/>
        <end position="229"/>
    </location>
</feature>
<feature type="region of interest" description="Disordered" evidence="3">
    <location>
        <begin position="520"/>
        <end position="568"/>
    </location>
</feature>
<dbReference type="PROSITE" id="PS50893">
    <property type="entry name" value="ABC_TRANSPORTER_2"/>
    <property type="match status" value="2"/>
</dbReference>
<dbReference type="Gene3D" id="3.40.50.300">
    <property type="entry name" value="P-loop containing nucleotide triphosphate hydrolases"/>
    <property type="match status" value="2"/>
</dbReference>
<name>A0ABQ6HQJ2_9MICO</name>
<dbReference type="Proteomes" id="UP001157109">
    <property type="component" value="Unassembled WGS sequence"/>
</dbReference>
<evidence type="ECO:0000256" key="3">
    <source>
        <dbReference type="SAM" id="MobiDB-lite"/>
    </source>
</evidence>
<evidence type="ECO:0000256" key="2">
    <source>
        <dbReference type="ARBA" id="ARBA00022840"/>
    </source>
</evidence>
<evidence type="ECO:0000256" key="1">
    <source>
        <dbReference type="ARBA" id="ARBA00022741"/>
    </source>
</evidence>
<evidence type="ECO:0000313" key="5">
    <source>
        <dbReference type="EMBL" id="GMA20611.1"/>
    </source>
</evidence>
<dbReference type="EMBL" id="BSUJ01000001">
    <property type="protein sequence ID" value="GMA20611.1"/>
    <property type="molecule type" value="Genomic_DNA"/>
</dbReference>
<dbReference type="InterPro" id="IPR003593">
    <property type="entry name" value="AAA+_ATPase"/>
</dbReference>
<dbReference type="PANTHER" id="PTHR42855">
    <property type="entry name" value="ABC TRANSPORTER ATP-BINDING SUBUNIT"/>
    <property type="match status" value="1"/>
</dbReference>
<dbReference type="InterPro" id="IPR051309">
    <property type="entry name" value="ABCF_ATPase"/>
</dbReference>